<evidence type="ECO:0000256" key="1">
    <source>
        <dbReference type="SAM" id="Phobius"/>
    </source>
</evidence>
<dbReference type="PANTHER" id="PTHR30336">
    <property type="entry name" value="INNER MEMBRANE PROTEIN, PROBABLE PERMEASE"/>
    <property type="match status" value="1"/>
</dbReference>
<dbReference type="PANTHER" id="PTHR30336:SF4">
    <property type="entry name" value="ENVELOPE BIOGENESIS FACTOR ELYC"/>
    <property type="match status" value="1"/>
</dbReference>
<keyword evidence="1" id="KW-1133">Transmembrane helix</keyword>
<dbReference type="EMBL" id="JTHP01000006">
    <property type="protein sequence ID" value="KJD46692.1"/>
    <property type="molecule type" value="Genomic_DNA"/>
</dbReference>
<evidence type="ECO:0000313" key="4">
    <source>
        <dbReference type="Proteomes" id="UP000032534"/>
    </source>
</evidence>
<keyword evidence="1" id="KW-0472">Membrane</keyword>
<keyword evidence="1" id="KW-0812">Transmembrane</keyword>
<keyword evidence="4" id="KW-1185">Reference proteome</keyword>
<dbReference type="Proteomes" id="UP000032534">
    <property type="component" value="Unassembled WGS sequence"/>
</dbReference>
<dbReference type="InterPro" id="IPR003848">
    <property type="entry name" value="DUF218"/>
</dbReference>
<dbReference type="OrthoDB" id="9782395at2"/>
<feature type="transmembrane region" description="Helical" evidence="1">
    <location>
        <begin position="7"/>
        <end position="30"/>
    </location>
</feature>
<organism evidence="3 4">
    <name type="scientific">Paenibacillus terrae</name>
    <dbReference type="NCBI Taxonomy" id="159743"/>
    <lineage>
        <taxon>Bacteria</taxon>
        <taxon>Bacillati</taxon>
        <taxon>Bacillota</taxon>
        <taxon>Bacilli</taxon>
        <taxon>Bacillales</taxon>
        <taxon>Paenibacillaceae</taxon>
        <taxon>Paenibacillus</taxon>
    </lineage>
</organism>
<feature type="domain" description="DUF218" evidence="2">
    <location>
        <begin position="76"/>
        <end position="242"/>
    </location>
</feature>
<proteinExistence type="predicted"/>
<dbReference type="PATRIC" id="fig|159743.3.peg.1158"/>
<comment type="caution">
    <text evidence="3">The sequence shown here is derived from an EMBL/GenBank/DDBJ whole genome shotgun (WGS) entry which is preliminary data.</text>
</comment>
<dbReference type="Gene3D" id="3.40.50.620">
    <property type="entry name" value="HUPs"/>
    <property type="match status" value="1"/>
</dbReference>
<name>A0A0D7X9B7_9BACL</name>
<feature type="transmembrane region" description="Helical" evidence="1">
    <location>
        <begin position="36"/>
        <end position="60"/>
    </location>
</feature>
<dbReference type="Pfam" id="PF02698">
    <property type="entry name" value="DUF218"/>
    <property type="match status" value="1"/>
</dbReference>
<accession>A0A0D7X9B7</accession>
<dbReference type="RefSeq" id="WP_044645146.1">
    <property type="nucleotide sequence ID" value="NZ_JTHP01000006.1"/>
</dbReference>
<evidence type="ECO:0000259" key="2">
    <source>
        <dbReference type="Pfam" id="PF02698"/>
    </source>
</evidence>
<dbReference type="GO" id="GO:0043164">
    <property type="term" value="P:Gram-negative-bacterium-type cell wall biogenesis"/>
    <property type="evidence" value="ECO:0007669"/>
    <property type="project" value="TreeGrafter"/>
</dbReference>
<dbReference type="InterPro" id="IPR051599">
    <property type="entry name" value="Cell_Envelope_Assoc"/>
</dbReference>
<dbReference type="GO" id="GO:0000270">
    <property type="term" value="P:peptidoglycan metabolic process"/>
    <property type="evidence" value="ECO:0007669"/>
    <property type="project" value="TreeGrafter"/>
</dbReference>
<dbReference type="CDD" id="cd06259">
    <property type="entry name" value="YdcF-like"/>
    <property type="match status" value="1"/>
</dbReference>
<dbReference type="GO" id="GO:0005886">
    <property type="term" value="C:plasma membrane"/>
    <property type="evidence" value="ECO:0007669"/>
    <property type="project" value="TreeGrafter"/>
</dbReference>
<protein>
    <submittedName>
        <fullName evidence="3">Membrane protein</fullName>
    </submittedName>
</protein>
<dbReference type="InterPro" id="IPR014729">
    <property type="entry name" value="Rossmann-like_a/b/a_fold"/>
</dbReference>
<dbReference type="AlphaFoldDB" id="A0A0D7X9B7"/>
<reference evidence="3 4" key="1">
    <citation type="submission" date="2014-11" db="EMBL/GenBank/DDBJ databases">
        <title>Draft Genome Sequences of Paenibacillus polymyxa NRRL B-30509 and Paenibacillus terrae NRRL B-30644, Strains from a Poultry Environment that Produce Tridecaptin A and Paenicidins.</title>
        <authorList>
            <person name="van Belkum M.J."/>
            <person name="Lohans C.T."/>
            <person name="Vederas J.C."/>
        </authorList>
    </citation>
    <scope>NUCLEOTIDE SEQUENCE [LARGE SCALE GENOMIC DNA]</scope>
    <source>
        <strain evidence="3 4">NRRL B-30644</strain>
    </source>
</reference>
<evidence type="ECO:0000313" key="3">
    <source>
        <dbReference type="EMBL" id="KJD46692.1"/>
    </source>
</evidence>
<sequence length="249" mass="26738">MIYIIKFLYSFVLPPGLFILVMAGLVIWLWKRARKPAVILLVVTLLLYGSSTNLAGDLLISSLEKQYPQPRIVQGDVIVVLGGGATEGTPDINGQGNLLGSAANRLLTAARLHEATGLPILFSGGQVFGDSGNEANIAQRQLLGLGIPAKDILIENRSLNTQQNAVYTSRILKQHQLTKPILVTSAFHMPRAALEFQRAGMQAVPYPTDYLASENLSLYAAKLSPSAGAMATTGTALKEYLGILALKLK</sequence>
<gene>
    <name evidence="3" type="ORF">QD47_05400</name>
</gene>